<evidence type="ECO:0000313" key="2">
    <source>
        <dbReference type="EMBL" id="CDP06318.1"/>
    </source>
</evidence>
<evidence type="ECO:0000256" key="1">
    <source>
        <dbReference type="SAM" id="Phobius"/>
    </source>
</evidence>
<name>A0A068UFC1_COFCA</name>
<sequence>MPYFAESLSFDHSFFFFQFFLFFSFLFLSFTGFVILLNSICETACIYLYEEIEGCCMISISVCSTGISCV</sequence>
<keyword evidence="1" id="KW-0472">Membrane</keyword>
<dbReference type="EMBL" id="HG739105">
    <property type="protein sequence ID" value="CDP06318.1"/>
    <property type="molecule type" value="Genomic_DNA"/>
</dbReference>
<reference evidence="3" key="1">
    <citation type="journal article" date="2014" name="Science">
        <title>The coffee genome provides insight into the convergent evolution of caffeine biosynthesis.</title>
        <authorList>
            <person name="Denoeud F."/>
            <person name="Carretero-Paulet L."/>
            <person name="Dereeper A."/>
            <person name="Droc G."/>
            <person name="Guyot R."/>
            <person name="Pietrella M."/>
            <person name="Zheng C."/>
            <person name="Alberti A."/>
            <person name="Anthony F."/>
            <person name="Aprea G."/>
            <person name="Aury J.M."/>
            <person name="Bento P."/>
            <person name="Bernard M."/>
            <person name="Bocs S."/>
            <person name="Campa C."/>
            <person name="Cenci A."/>
            <person name="Combes M.C."/>
            <person name="Crouzillat D."/>
            <person name="Da Silva C."/>
            <person name="Daddiego L."/>
            <person name="De Bellis F."/>
            <person name="Dussert S."/>
            <person name="Garsmeur O."/>
            <person name="Gayraud T."/>
            <person name="Guignon V."/>
            <person name="Jahn K."/>
            <person name="Jamilloux V."/>
            <person name="Joet T."/>
            <person name="Labadie K."/>
            <person name="Lan T."/>
            <person name="Leclercq J."/>
            <person name="Lepelley M."/>
            <person name="Leroy T."/>
            <person name="Li L.T."/>
            <person name="Librado P."/>
            <person name="Lopez L."/>
            <person name="Munoz A."/>
            <person name="Noel B."/>
            <person name="Pallavicini A."/>
            <person name="Perrotta G."/>
            <person name="Poncet V."/>
            <person name="Pot D."/>
            <person name="Priyono X."/>
            <person name="Rigoreau M."/>
            <person name="Rouard M."/>
            <person name="Rozas J."/>
            <person name="Tranchant-Dubreuil C."/>
            <person name="VanBuren R."/>
            <person name="Zhang Q."/>
            <person name="Andrade A.C."/>
            <person name="Argout X."/>
            <person name="Bertrand B."/>
            <person name="de Kochko A."/>
            <person name="Graziosi G."/>
            <person name="Henry R.J."/>
            <person name="Jayarama X."/>
            <person name="Ming R."/>
            <person name="Nagai C."/>
            <person name="Rounsley S."/>
            <person name="Sankoff D."/>
            <person name="Giuliano G."/>
            <person name="Albert V.A."/>
            <person name="Wincker P."/>
            <person name="Lashermes P."/>
        </authorList>
    </citation>
    <scope>NUCLEOTIDE SEQUENCE [LARGE SCALE GENOMIC DNA]</scope>
    <source>
        <strain evidence="3">cv. DH200-94</strain>
    </source>
</reference>
<proteinExistence type="predicted"/>
<keyword evidence="1" id="KW-0812">Transmembrane</keyword>
<keyword evidence="3" id="KW-1185">Reference proteome</keyword>
<accession>A0A068UFC1</accession>
<evidence type="ECO:0000313" key="3">
    <source>
        <dbReference type="Proteomes" id="UP000295252"/>
    </source>
</evidence>
<gene>
    <name evidence="2" type="ORF">GSCOC_T00023095001</name>
</gene>
<feature type="transmembrane region" description="Helical" evidence="1">
    <location>
        <begin position="15"/>
        <end position="37"/>
    </location>
</feature>
<organism evidence="2 3">
    <name type="scientific">Coffea canephora</name>
    <name type="common">Robusta coffee</name>
    <dbReference type="NCBI Taxonomy" id="49390"/>
    <lineage>
        <taxon>Eukaryota</taxon>
        <taxon>Viridiplantae</taxon>
        <taxon>Streptophyta</taxon>
        <taxon>Embryophyta</taxon>
        <taxon>Tracheophyta</taxon>
        <taxon>Spermatophyta</taxon>
        <taxon>Magnoliopsida</taxon>
        <taxon>eudicotyledons</taxon>
        <taxon>Gunneridae</taxon>
        <taxon>Pentapetalae</taxon>
        <taxon>asterids</taxon>
        <taxon>lamiids</taxon>
        <taxon>Gentianales</taxon>
        <taxon>Rubiaceae</taxon>
        <taxon>Ixoroideae</taxon>
        <taxon>Gardenieae complex</taxon>
        <taxon>Bertiereae - Coffeeae clade</taxon>
        <taxon>Coffeeae</taxon>
        <taxon>Coffea</taxon>
    </lineage>
</organism>
<dbReference type="InParanoid" id="A0A068UFC1"/>
<dbReference type="Proteomes" id="UP000295252">
    <property type="component" value="Chromosome XI"/>
</dbReference>
<keyword evidence="1" id="KW-1133">Transmembrane helix</keyword>
<dbReference type="Gramene" id="CDP06318">
    <property type="protein sequence ID" value="CDP06318"/>
    <property type="gene ID" value="GSCOC_T00023095001"/>
</dbReference>
<protein>
    <submittedName>
        <fullName evidence="2">Uncharacterized protein</fullName>
    </submittedName>
</protein>
<dbReference type="AlphaFoldDB" id="A0A068UFC1"/>